<reference evidence="3 5" key="2">
    <citation type="submission" date="2018-03" db="EMBL/GenBank/DDBJ databases">
        <authorList>
            <person name="Fogelqvist J."/>
        </authorList>
    </citation>
    <scope>NUCLEOTIDE SEQUENCE [LARGE SCALE GENOMIC DNA]</scope>
</reference>
<proteinExistence type="inferred from homology"/>
<dbReference type="Proteomes" id="UP000039324">
    <property type="component" value="Unassembled WGS sequence"/>
</dbReference>
<dbReference type="GO" id="GO:0031209">
    <property type="term" value="C:SCAR complex"/>
    <property type="evidence" value="ECO:0007669"/>
    <property type="project" value="TreeGrafter"/>
</dbReference>
<dbReference type="GO" id="GO:0016477">
    <property type="term" value="P:cell migration"/>
    <property type="evidence" value="ECO:0007669"/>
    <property type="project" value="TreeGrafter"/>
</dbReference>
<reference evidence="2 4" key="1">
    <citation type="submission" date="2015-02" db="EMBL/GenBank/DDBJ databases">
        <authorList>
            <person name="Chooi Y.-H."/>
        </authorList>
    </citation>
    <scope>NUCLEOTIDE SEQUENCE [LARGE SCALE GENOMIC DNA]</scope>
    <source>
        <strain evidence="2">E3</strain>
    </source>
</reference>
<dbReference type="PANTHER" id="PTHR12093:SF10">
    <property type="entry name" value="MEMBRANE-ASSOCIATED PROTEIN HEM"/>
    <property type="match status" value="1"/>
</dbReference>
<dbReference type="OMA" id="INVWEYT"/>
<evidence type="ECO:0000313" key="5">
    <source>
        <dbReference type="Proteomes" id="UP000290189"/>
    </source>
</evidence>
<organism evidence="2 4">
    <name type="scientific">Plasmodiophora brassicae</name>
    <name type="common">Clubroot disease agent</name>
    <dbReference type="NCBI Taxonomy" id="37360"/>
    <lineage>
        <taxon>Eukaryota</taxon>
        <taxon>Sar</taxon>
        <taxon>Rhizaria</taxon>
        <taxon>Endomyxa</taxon>
        <taxon>Phytomyxea</taxon>
        <taxon>Plasmodiophorida</taxon>
        <taxon>Plasmodiophoridae</taxon>
        <taxon>Plasmodiophora</taxon>
    </lineage>
</organism>
<dbReference type="GO" id="GO:0030866">
    <property type="term" value="P:cortical actin cytoskeleton organization"/>
    <property type="evidence" value="ECO:0007669"/>
    <property type="project" value="TreeGrafter"/>
</dbReference>
<dbReference type="OrthoDB" id="548214at2759"/>
<gene>
    <name evidence="2" type="ORF">PBRA_002045</name>
    <name evidence="3" type="ORF">PLBR_LOCUS8665</name>
</gene>
<sequence length="1149" mass="129668">MAKVAERLLLLNDACAGLMARCHHLLMSFKRPAVLDSNMDKICQKFVKKFPEFQANAIEKGPSFNYFKQHAGDIHDALAPYYYTLVDVCQFKEETTKLLNDVATDILDLQFDIVRDLTIWFMDLLTSLTQLLLLVDSLQDRKDFCIIFAHAYNCTQSTFEPSYQKVSKFLIDYTNPIRQLQEDCEQLSHRVGHILLAMGHRFSENGQLAVIREKGYLSIFDNPDQLTRPASSDVYFELQLLGRFRLWVLYGFLVCPTELQNDDTRDILRLALQHGLVVSIFRNVTFCIHDQYDALLVSPFAKKLKLPKLKELTKAARLHAVNESVSEHADARRFLRAQASVLCSLLHEVPGLVAPKLPIVLAILSLCRQEIMWYFNHLCARQPLARDWKKWTTEESFEDDYISELFFLVDQLSGLVATHDDVIKAYYVESFRASMAGTVQLVEELAKDIRASAHGRLLLQSLSVADVATDSESLQGLRMNCYRLSAMLISAQGGSRTAAAKNLVVHLNTVCFRSRCIDGLPAQLRQFASLADLFYFTNEVTESFVRSLHCRGHIPRYCFSFVSLYFSAKQNLHRLCPEEQPTIATESVALAEKNLQAICAHVGNAFRVLYADMLQLYAMGGCPAGRTTGLPEGSPFYQIARRIEYTRQICGNICSAFRDNQTIQVYDQQLWPGQYLVAALKAALKEVLRGAATSNGKFERPTKFLIKCKLILRAVQEVQAHIDIGMESLLKEVLFEEFSDVTMGPSQAPGRVNPVSKLASSDMDMKTCGGLFLRFFSSGFVKWVSQGQLVYSDTSMAFLSNTRCLNDKGHQASTTTTDSASLLAHDYLEINELQAFCQFAGAHGVRALESRLLSQVQESALEIKRCLSNNSATLLKVSRRMAQPTAWLEAVKKLTGLDDLFRHAVLIGSILKLRRILYHALQQTLQSRIPFLKSAVQQVRRFEEWNVDPGQPAPGEQTMQYLAHEMGCAFKADGNENDLNLQNALRQLKLNAEDDSLWSLMPCLFGLHFICESWSSAVFDLSLSAHSNNGHCIAECVRALTCAFQHLPIENESLSVEDVSLRIKDQLSAFLRFASYSVFHMNQREAAFPSHHLPSIRLFIRYFVTTAGSLELSQLEDTLPYSVLRTDSSQLNDAQMVSIHTALDEKEDE</sequence>
<dbReference type="GO" id="GO:0000902">
    <property type="term" value="P:cell morphogenesis"/>
    <property type="evidence" value="ECO:0007669"/>
    <property type="project" value="TreeGrafter"/>
</dbReference>
<dbReference type="GO" id="GO:0030031">
    <property type="term" value="P:cell projection assembly"/>
    <property type="evidence" value="ECO:0007669"/>
    <property type="project" value="TreeGrafter"/>
</dbReference>
<dbReference type="Pfam" id="PF09735">
    <property type="entry name" value="Nckap1"/>
    <property type="match status" value="2"/>
</dbReference>
<keyword evidence="3" id="KW-0496">Mitochondrion</keyword>
<dbReference type="Proteomes" id="UP000290189">
    <property type="component" value="Unassembled WGS sequence"/>
</dbReference>
<evidence type="ECO:0000313" key="2">
    <source>
        <dbReference type="EMBL" id="CEP01439.1"/>
    </source>
</evidence>
<dbReference type="EMBL" id="CDSF01000112">
    <property type="protein sequence ID" value="CEP01439.1"/>
    <property type="molecule type" value="Genomic_DNA"/>
</dbReference>
<dbReference type="AlphaFoldDB" id="A0A0G4J247"/>
<evidence type="ECO:0000256" key="1">
    <source>
        <dbReference type="ARBA" id="ARBA00037947"/>
    </source>
</evidence>
<dbReference type="EMBL" id="OVEO01000017">
    <property type="protein sequence ID" value="SPR01450.1"/>
    <property type="molecule type" value="Genomic_DNA"/>
</dbReference>
<dbReference type="STRING" id="37360.A0A0G4J247"/>
<comment type="similarity">
    <text evidence="1">Belongs to the HEM-1/HEM-2 family.</text>
</comment>
<evidence type="ECO:0000313" key="3">
    <source>
        <dbReference type="EMBL" id="SPR01450.1"/>
    </source>
</evidence>
<evidence type="ECO:0000313" key="4">
    <source>
        <dbReference type="Proteomes" id="UP000039324"/>
    </source>
</evidence>
<accession>A0A0G4J247</accession>
<geneLocation type="mitochondrion" evidence="3"/>
<protein>
    <recommendedName>
        <fullName evidence="6">CYRIA/CYRIB Rac1 binding domain-containing protein</fullName>
    </recommendedName>
</protein>
<evidence type="ECO:0008006" key="6">
    <source>
        <dbReference type="Google" id="ProtNLM"/>
    </source>
</evidence>
<name>A0A0G4J247_PLABS</name>
<keyword evidence="4" id="KW-1185">Reference proteome</keyword>
<dbReference type="PANTHER" id="PTHR12093">
    <property type="entry name" value="NCK-ASSOCIATED PROTEIN 1"/>
    <property type="match status" value="1"/>
</dbReference>
<dbReference type="InterPro" id="IPR019137">
    <property type="entry name" value="Nck-associated_protein-1"/>
</dbReference>